<dbReference type="AlphaFoldDB" id="C6VVP3"/>
<accession>C6VVP3</accession>
<organism evidence="1 2">
    <name type="scientific">Dyadobacter fermentans (strain ATCC 700827 / DSM 18053 / CIP 107007 / KCTC 52180 / NS114)</name>
    <dbReference type="NCBI Taxonomy" id="471854"/>
    <lineage>
        <taxon>Bacteria</taxon>
        <taxon>Pseudomonadati</taxon>
        <taxon>Bacteroidota</taxon>
        <taxon>Cytophagia</taxon>
        <taxon>Cytophagales</taxon>
        <taxon>Spirosomataceae</taxon>
        <taxon>Dyadobacter</taxon>
    </lineage>
</organism>
<protein>
    <submittedName>
        <fullName evidence="1">Uncharacterized protein</fullName>
    </submittedName>
</protein>
<dbReference type="HOGENOM" id="CLU_2192842_0_0_10"/>
<evidence type="ECO:0000313" key="2">
    <source>
        <dbReference type="Proteomes" id="UP000002011"/>
    </source>
</evidence>
<reference evidence="1 2" key="1">
    <citation type="journal article" date="2009" name="Stand. Genomic Sci.">
        <title>Complete genome sequence of Dyadobacter fermentans type strain (NS114).</title>
        <authorList>
            <person name="Lang E."/>
            <person name="Lapidus A."/>
            <person name="Chertkov O."/>
            <person name="Brettin T."/>
            <person name="Detter J.C."/>
            <person name="Han C."/>
            <person name="Copeland A."/>
            <person name="Glavina Del Rio T."/>
            <person name="Nolan M."/>
            <person name="Chen F."/>
            <person name="Lucas S."/>
            <person name="Tice H."/>
            <person name="Cheng J.F."/>
            <person name="Land M."/>
            <person name="Hauser L."/>
            <person name="Chang Y.J."/>
            <person name="Jeffries C.D."/>
            <person name="Kopitz M."/>
            <person name="Bruce D."/>
            <person name="Goodwin L."/>
            <person name="Pitluck S."/>
            <person name="Ovchinnikova G."/>
            <person name="Pati A."/>
            <person name="Ivanova N."/>
            <person name="Mavrommatis K."/>
            <person name="Chen A."/>
            <person name="Palaniappan K."/>
            <person name="Chain P."/>
            <person name="Bristow J."/>
            <person name="Eisen J.A."/>
            <person name="Markowitz V."/>
            <person name="Hugenholtz P."/>
            <person name="Goker M."/>
            <person name="Rohde M."/>
            <person name="Kyrpides N.C."/>
            <person name="Klenk H.P."/>
        </authorList>
    </citation>
    <scope>NUCLEOTIDE SEQUENCE [LARGE SCALE GENOMIC DNA]</scope>
    <source>
        <strain evidence="2">ATCC 700827 / DSM 18053 / CIP 107007 / KCTC 52180 / NS114</strain>
    </source>
</reference>
<sequence length="108" mass="12308">MKRSNIFVFIELSKFMENLTLNPVTCRADLVARHSYFKIIPPNMFSDALSAEWQGICGQVKRSGPAYNEEGGIIANETRNTIERMSDLECLEIIQRVSELHKKVAAEF</sequence>
<dbReference type="RefSeq" id="WP_012779697.1">
    <property type="nucleotide sequence ID" value="NC_013037.1"/>
</dbReference>
<dbReference type="OrthoDB" id="960235at2"/>
<proteinExistence type="predicted"/>
<evidence type="ECO:0000313" key="1">
    <source>
        <dbReference type="EMBL" id="ACT91349.1"/>
    </source>
</evidence>
<dbReference type="Proteomes" id="UP000002011">
    <property type="component" value="Chromosome"/>
</dbReference>
<dbReference type="KEGG" id="dfe:Dfer_0078"/>
<keyword evidence="2" id="KW-1185">Reference proteome</keyword>
<gene>
    <name evidence="1" type="ordered locus">Dfer_0078</name>
</gene>
<name>C6VVP3_DYAFD</name>
<dbReference type="EMBL" id="CP001619">
    <property type="protein sequence ID" value="ACT91349.1"/>
    <property type="molecule type" value="Genomic_DNA"/>
</dbReference>